<dbReference type="InterPro" id="IPR037278">
    <property type="entry name" value="ARFGAP/RecO"/>
</dbReference>
<dbReference type="InterPro" id="IPR022572">
    <property type="entry name" value="DNA_rep/recomb_RecO_N"/>
</dbReference>
<evidence type="ECO:0000256" key="7">
    <source>
        <dbReference type="HAMAP-Rule" id="MF_00201"/>
    </source>
</evidence>
<dbReference type="RefSeq" id="WP_073504316.1">
    <property type="nucleotide sequence ID" value="NZ_CP018199.1"/>
</dbReference>
<dbReference type="GO" id="GO:0006310">
    <property type="term" value="P:DNA recombination"/>
    <property type="evidence" value="ECO:0007669"/>
    <property type="project" value="UniProtKB-UniRule"/>
</dbReference>
<keyword evidence="4 7" id="KW-0233">DNA recombination</keyword>
<keyword evidence="3 7" id="KW-0227">DNA damage</keyword>
<comment type="function">
    <text evidence="7">Involved in DNA repair and RecF pathway recombination.</text>
</comment>
<evidence type="ECO:0000259" key="8">
    <source>
        <dbReference type="Pfam" id="PF11967"/>
    </source>
</evidence>
<feature type="domain" description="DNA replication/recombination mediator RecO N-terminal" evidence="8">
    <location>
        <begin position="1"/>
        <end position="77"/>
    </location>
</feature>
<dbReference type="AlphaFoldDB" id="A0A9Q6HQ36"/>
<evidence type="ECO:0000256" key="2">
    <source>
        <dbReference type="ARBA" id="ARBA00021310"/>
    </source>
</evidence>
<reference evidence="9 10" key="1">
    <citation type="journal article" date="2016" name="Front. Microbiol.">
        <title>Comprehensive Phylogenetic Analysis of Bovine Non-aureus Staphylococci Species Based on Whole-Genome Sequencing.</title>
        <authorList>
            <person name="Naushad S."/>
            <person name="Barkema H.W."/>
            <person name="Luby C."/>
            <person name="Condas L.A."/>
            <person name="Nobrega D.B."/>
            <person name="Carson D.A."/>
            <person name="De Buck J."/>
        </authorList>
    </citation>
    <scope>NUCLEOTIDE SEQUENCE [LARGE SCALE GENOMIC DNA]</scope>
    <source>
        <strain evidence="9 10">SNUC 1231</strain>
    </source>
</reference>
<evidence type="ECO:0000256" key="3">
    <source>
        <dbReference type="ARBA" id="ARBA00022763"/>
    </source>
</evidence>
<dbReference type="EMBL" id="PZFQ01000010">
    <property type="protein sequence ID" value="PTI76444.1"/>
    <property type="molecule type" value="Genomic_DNA"/>
</dbReference>
<dbReference type="GO" id="GO:0043590">
    <property type="term" value="C:bacterial nucleoid"/>
    <property type="evidence" value="ECO:0007669"/>
    <property type="project" value="TreeGrafter"/>
</dbReference>
<dbReference type="HAMAP" id="MF_00201">
    <property type="entry name" value="RecO"/>
    <property type="match status" value="1"/>
</dbReference>
<dbReference type="Gene3D" id="1.20.1440.120">
    <property type="entry name" value="Recombination protein O, C-terminal domain"/>
    <property type="match status" value="1"/>
</dbReference>
<dbReference type="Pfam" id="PF02565">
    <property type="entry name" value="RecO_C"/>
    <property type="match status" value="1"/>
</dbReference>
<name>A0A9Q6HQ36_9STAP</name>
<comment type="similarity">
    <text evidence="1 7">Belongs to the RecO family.</text>
</comment>
<comment type="caution">
    <text evidence="9">The sequence shown here is derived from an EMBL/GenBank/DDBJ whole genome shotgun (WGS) entry which is preliminary data.</text>
</comment>
<evidence type="ECO:0000313" key="9">
    <source>
        <dbReference type="EMBL" id="PTI76444.1"/>
    </source>
</evidence>
<evidence type="ECO:0000256" key="5">
    <source>
        <dbReference type="ARBA" id="ARBA00023204"/>
    </source>
</evidence>
<gene>
    <name evidence="7 9" type="primary">recO</name>
    <name evidence="9" type="ORF">BU058_04225</name>
</gene>
<accession>A0A9Q6HQ36</accession>
<dbReference type="Proteomes" id="UP000241960">
    <property type="component" value="Unassembled WGS sequence"/>
</dbReference>
<dbReference type="PANTHER" id="PTHR33991:SF1">
    <property type="entry name" value="DNA REPAIR PROTEIN RECO"/>
    <property type="match status" value="1"/>
</dbReference>
<evidence type="ECO:0000313" key="10">
    <source>
        <dbReference type="Proteomes" id="UP000241960"/>
    </source>
</evidence>
<dbReference type="PANTHER" id="PTHR33991">
    <property type="entry name" value="DNA REPAIR PROTEIN RECO"/>
    <property type="match status" value="1"/>
</dbReference>
<dbReference type="GO" id="GO:0006302">
    <property type="term" value="P:double-strand break repair"/>
    <property type="evidence" value="ECO:0007669"/>
    <property type="project" value="TreeGrafter"/>
</dbReference>
<dbReference type="InterPro" id="IPR003717">
    <property type="entry name" value="RecO"/>
</dbReference>
<dbReference type="Pfam" id="PF11967">
    <property type="entry name" value="RecO_N"/>
    <property type="match status" value="1"/>
</dbReference>
<dbReference type="InterPro" id="IPR042242">
    <property type="entry name" value="RecO_C"/>
</dbReference>
<keyword evidence="5 7" id="KW-0234">DNA repair</keyword>
<dbReference type="Gene3D" id="2.40.50.140">
    <property type="entry name" value="Nucleic acid-binding proteins"/>
    <property type="match status" value="1"/>
</dbReference>
<dbReference type="SUPFAM" id="SSF50249">
    <property type="entry name" value="Nucleic acid-binding proteins"/>
    <property type="match status" value="1"/>
</dbReference>
<evidence type="ECO:0000256" key="4">
    <source>
        <dbReference type="ARBA" id="ARBA00023172"/>
    </source>
</evidence>
<dbReference type="SUPFAM" id="SSF57863">
    <property type="entry name" value="ArfGap/RecO-like zinc finger"/>
    <property type="match status" value="1"/>
</dbReference>
<proteinExistence type="inferred from homology"/>
<dbReference type="InterPro" id="IPR012340">
    <property type="entry name" value="NA-bd_OB-fold"/>
</dbReference>
<dbReference type="NCBIfam" id="TIGR00613">
    <property type="entry name" value="reco"/>
    <property type="match status" value="1"/>
</dbReference>
<sequence length="252" mass="28731">MLIKQKGIIIKTVDYGESDKIVTILNEFGAKVPLMVRRAKKSKSGLQANTQLFVYGLFIYSKWKGMGTLSSVDVIEQNYHLRLDIYESSFASLCTEVIDRSIEHEEVSQYSYDLLHFILEKIKEGASAQLMSVLALLKCMTKFGFNAIFDKCIVTGNTSQSDLIGYSFKFGGAISESARYEDPHALILSNKTLYLLDILQKLPIHQMSTLRIHDHIVDEMSELMLMLYSEYAGMYFKSQKLINQLLRLDHLS</sequence>
<protein>
    <recommendedName>
        <fullName evidence="2 7">DNA repair protein RecO</fullName>
    </recommendedName>
    <alternativeName>
        <fullName evidence="6 7">Recombination protein O</fullName>
    </alternativeName>
</protein>
<evidence type="ECO:0000256" key="1">
    <source>
        <dbReference type="ARBA" id="ARBA00007452"/>
    </source>
</evidence>
<evidence type="ECO:0000256" key="6">
    <source>
        <dbReference type="ARBA" id="ARBA00033409"/>
    </source>
</evidence>
<organism evidence="9 10">
    <name type="scientific">Staphylococcus succinus</name>
    <dbReference type="NCBI Taxonomy" id="61015"/>
    <lineage>
        <taxon>Bacteria</taxon>
        <taxon>Bacillati</taxon>
        <taxon>Bacillota</taxon>
        <taxon>Bacilli</taxon>
        <taxon>Bacillales</taxon>
        <taxon>Staphylococcaceae</taxon>
        <taxon>Staphylococcus</taxon>
    </lineage>
</organism>